<dbReference type="GO" id="GO:0032993">
    <property type="term" value="C:protein-DNA complex"/>
    <property type="evidence" value="ECO:0007669"/>
    <property type="project" value="TreeGrafter"/>
</dbReference>
<name>A0A562B760_9BURK</name>
<feature type="DNA-binding region" description="OmpR/PhoB-type" evidence="5">
    <location>
        <begin position="128"/>
        <end position="227"/>
    </location>
</feature>
<dbReference type="GO" id="GO:0000156">
    <property type="term" value="F:phosphorelay response regulator activity"/>
    <property type="evidence" value="ECO:0007669"/>
    <property type="project" value="TreeGrafter"/>
</dbReference>
<evidence type="ECO:0000256" key="3">
    <source>
        <dbReference type="ARBA" id="ARBA00023125"/>
    </source>
</evidence>
<dbReference type="Proteomes" id="UP000318141">
    <property type="component" value="Unassembled WGS sequence"/>
</dbReference>
<protein>
    <submittedName>
        <fullName evidence="8">DNA-binding response OmpR family regulator</fullName>
    </submittedName>
</protein>
<gene>
    <name evidence="8" type="ORF">L602_004800000140</name>
</gene>
<evidence type="ECO:0000259" key="6">
    <source>
        <dbReference type="PROSITE" id="PS50110"/>
    </source>
</evidence>
<dbReference type="Gene3D" id="1.10.10.10">
    <property type="entry name" value="Winged helix-like DNA-binding domain superfamily/Winged helix DNA-binding domain"/>
    <property type="match status" value="1"/>
</dbReference>
<dbReference type="InterPro" id="IPR039420">
    <property type="entry name" value="WalR-like"/>
</dbReference>
<evidence type="ECO:0000256" key="5">
    <source>
        <dbReference type="PROSITE-ProRule" id="PRU01091"/>
    </source>
</evidence>
<dbReference type="SMART" id="SM00448">
    <property type="entry name" value="REC"/>
    <property type="match status" value="1"/>
</dbReference>
<dbReference type="PROSITE" id="PS51755">
    <property type="entry name" value="OMPR_PHOB"/>
    <property type="match status" value="1"/>
</dbReference>
<reference evidence="8 9" key="1">
    <citation type="submission" date="2019-07" db="EMBL/GenBank/DDBJ databases">
        <title>Genome sequencing of lignin-degrading bacterial isolates.</title>
        <authorList>
            <person name="Gladden J."/>
        </authorList>
    </citation>
    <scope>NUCLEOTIDE SEQUENCE [LARGE SCALE GENOMIC DNA]</scope>
    <source>
        <strain evidence="8 9">J11</strain>
    </source>
</reference>
<feature type="domain" description="OmpR/PhoB-type" evidence="7">
    <location>
        <begin position="128"/>
        <end position="227"/>
    </location>
</feature>
<dbReference type="InterPro" id="IPR036388">
    <property type="entry name" value="WH-like_DNA-bd_sf"/>
</dbReference>
<organism evidence="8 9">
    <name type="scientific">Cupriavidus gilardii J11</name>
    <dbReference type="NCBI Taxonomy" id="936133"/>
    <lineage>
        <taxon>Bacteria</taxon>
        <taxon>Pseudomonadati</taxon>
        <taxon>Pseudomonadota</taxon>
        <taxon>Betaproteobacteria</taxon>
        <taxon>Burkholderiales</taxon>
        <taxon>Burkholderiaceae</taxon>
        <taxon>Cupriavidus</taxon>
    </lineage>
</organism>
<evidence type="ECO:0000256" key="4">
    <source>
        <dbReference type="PROSITE-ProRule" id="PRU00169"/>
    </source>
</evidence>
<evidence type="ECO:0000313" key="8">
    <source>
        <dbReference type="EMBL" id="TWG81012.1"/>
    </source>
</evidence>
<dbReference type="PROSITE" id="PS50110">
    <property type="entry name" value="RESPONSE_REGULATORY"/>
    <property type="match status" value="1"/>
</dbReference>
<feature type="modified residue" description="4-aspartylphosphate" evidence="4">
    <location>
        <position position="51"/>
    </location>
</feature>
<evidence type="ECO:0000256" key="2">
    <source>
        <dbReference type="ARBA" id="ARBA00023012"/>
    </source>
</evidence>
<dbReference type="InterPro" id="IPR011006">
    <property type="entry name" value="CheY-like_superfamily"/>
</dbReference>
<evidence type="ECO:0000259" key="7">
    <source>
        <dbReference type="PROSITE" id="PS51755"/>
    </source>
</evidence>
<dbReference type="SMART" id="SM00862">
    <property type="entry name" value="Trans_reg_C"/>
    <property type="match status" value="1"/>
</dbReference>
<keyword evidence="9" id="KW-1185">Reference proteome</keyword>
<evidence type="ECO:0000313" key="9">
    <source>
        <dbReference type="Proteomes" id="UP000318141"/>
    </source>
</evidence>
<dbReference type="AlphaFoldDB" id="A0A562B760"/>
<keyword evidence="2" id="KW-0902">Two-component regulatory system</keyword>
<keyword evidence="3 5" id="KW-0238">DNA-binding</keyword>
<dbReference type="Gene3D" id="6.10.250.690">
    <property type="match status" value="1"/>
</dbReference>
<dbReference type="InterPro" id="IPR001867">
    <property type="entry name" value="OmpR/PhoB-type_DNA-bd"/>
</dbReference>
<dbReference type="CDD" id="cd00383">
    <property type="entry name" value="trans_reg_C"/>
    <property type="match status" value="1"/>
</dbReference>
<accession>A0A562B760</accession>
<dbReference type="EMBL" id="VLJN01000043">
    <property type="protein sequence ID" value="TWG81012.1"/>
    <property type="molecule type" value="Genomic_DNA"/>
</dbReference>
<keyword evidence="1 4" id="KW-0597">Phosphoprotein</keyword>
<dbReference type="PANTHER" id="PTHR48111">
    <property type="entry name" value="REGULATOR OF RPOS"/>
    <property type="match status" value="1"/>
</dbReference>
<dbReference type="GO" id="GO:0005829">
    <property type="term" value="C:cytosol"/>
    <property type="evidence" value="ECO:0007669"/>
    <property type="project" value="TreeGrafter"/>
</dbReference>
<comment type="caution">
    <text evidence="8">The sequence shown here is derived from an EMBL/GenBank/DDBJ whole genome shotgun (WGS) entry which is preliminary data.</text>
</comment>
<dbReference type="InterPro" id="IPR001789">
    <property type="entry name" value="Sig_transdc_resp-reg_receiver"/>
</dbReference>
<sequence length="233" mass="26246">MKIASLEDEPVQAAWIQQIVTDAGYRCVSFAQSRQLLLRLRDETFDLLLLDWQMPDMSGKEVLHWTRANLDRHVPVMFLTCRGAEEDVVSGLCAGADDYMVKPIRPGELTARIQSLLRRSGGATGSGESRFRLGGYEFDCGTRTVTVHGKPIALTPKEFDLSLLLFRNEGRIVARSHIVAAVWGREISPLSRTIDTHMSRVRSKLALRADHGFRLIPVYTHGYRLEALRDAVR</sequence>
<proteinExistence type="predicted"/>
<dbReference type="OrthoDB" id="9802426at2"/>
<dbReference type="Gene3D" id="3.40.50.2300">
    <property type="match status" value="1"/>
</dbReference>
<dbReference type="Pfam" id="PF00072">
    <property type="entry name" value="Response_reg"/>
    <property type="match status" value="1"/>
</dbReference>
<dbReference type="SUPFAM" id="SSF52172">
    <property type="entry name" value="CheY-like"/>
    <property type="match status" value="1"/>
</dbReference>
<dbReference type="GO" id="GO:0006355">
    <property type="term" value="P:regulation of DNA-templated transcription"/>
    <property type="evidence" value="ECO:0007669"/>
    <property type="project" value="InterPro"/>
</dbReference>
<dbReference type="GO" id="GO:0000976">
    <property type="term" value="F:transcription cis-regulatory region binding"/>
    <property type="evidence" value="ECO:0007669"/>
    <property type="project" value="TreeGrafter"/>
</dbReference>
<dbReference type="PANTHER" id="PTHR48111:SF40">
    <property type="entry name" value="PHOSPHATE REGULON TRANSCRIPTIONAL REGULATORY PROTEIN PHOB"/>
    <property type="match status" value="1"/>
</dbReference>
<feature type="domain" description="Response regulatory" evidence="6">
    <location>
        <begin position="2"/>
        <end position="117"/>
    </location>
</feature>
<dbReference type="Pfam" id="PF00486">
    <property type="entry name" value="Trans_reg_C"/>
    <property type="match status" value="1"/>
</dbReference>
<evidence type="ECO:0000256" key="1">
    <source>
        <dbReference type="ARBA" id="ARBA00022553"/>
    </source>
</evidence>